<dbReference type="CDD" id="cd04301">
    <property type="entry name" value="NAT_SF"/>
    <property type="match status" value="1"/>
</dbReference>
<dbReference type="AlphaFoldDB" id="A0A839UEJ6"/>
<dbReference type="Gene3D" id="3.40.50.2300">
    <property type="match status" value="1"/>
</dbReference>
<evidence type="ECO:0000259" key="2">
    <source>
        <dbReference type="PROSITE" id="PS51186"/>
    </source>
</evidence>
<dbReference type="NCBIfam" id="NF040501">
    <property type="entry name" value="resist_ArsN2"/>
    <property type="match status" value="1"/>
</dbReference>
<dbReference type="Gene3D" id="3.40.630.30">
    <property type="match status" value="1"/>
</dbReference>
<organism evidence="3 4">
    <name type="scientific">Phyllobacterium trifolii</name>
    <dbReference type="NCBI Taxonomy" id="300193"/>
    <lineage>
        <taxon>Bacteria</taxon>
        <taxon>Pseudomonadati</taxon>
        <taxon>Pseudomonadota</taxon>
        <taxon>Alphaproteobacteria</taxon>
        <taxon>Hyphomicrobiales</taxon>
        <taxon>Phyllobacteriaceae</taxon>
        <taxon>Phyllobacterium</taxon>
    </lineage>
</organism>
<dbReference type="InterPro" id="IPR016181">
    <property type="entry name" value="Acyl_CoA_acyltransferase"/>
</dbReference>
<dbReference type="Pfam" id="PF01451">
    <property type="entry name" value="LMWPc"/>
    <property type="match status" value="1"/>
</dbReference>
<accession>A0A839UEJ6</accession>
<dbReference type="SMART" id="SM00226">
    <property type="entry name" value="LMWPc"/>
    <property type="match status" value="1"/>
</dbReference>
<dbReference type="InterPro" id="IPR000182">
    <property type="entry name" value="GNAT_dom"/>
</dbReference>
<dbReference type="InterPro" id="IPR036196">
    <property type="entry name" value="Ptyr_pPase_sf"/>
</dbReference>
<dbReference type="InterPro" id="IPR023485">
    <property type="entry name" value="Ptyr_pPase"/>
</dbReference>
<dbReference type="CDD" id="cd16345">
    <property type="entry name" value="LMWP_ArsC"/>
    <property type="match status" value="1"/>
</dbReference>
<dbReference type="GO" id="GO:0016747">
    <property type="term" value="F:acyltransferase activity, transferring groups other than amino-acyl groups"/>
    <property type="evidence" value="ECO:0007669"/>
    <property type="project" value="InterPro"/>
</dbReference>
<keyword evidence="1" id="KW-0059">Arsenical resistance</keyword>
<dbReference type="Proteomes" id="UP000554520">
    <property type="component" value="Unassembled WGS sequence"/>
</dbReference>
<dbReference type="PROSITE" id="PS51186">
    <property type="entry name" value="GNAT"/>
    <property type="match status" value="1"/>
</dbReference>
<sequence>MSDRVYNVLFLCTGNSARSILAESILNAEGKDRFQAFSAGSQPKGEVNPFALKVLGALGYPTEGFRSKSWDEFAVEGAPQMDFIFTVCDSAAGEACPVWPGHPMTAHWGIEDPAAVEGTDIEKERAFSLAARYMKNRIVAFLNLRHDAVDRLWLTTKLQAIGRREGLEAEEIDNVDIGLESALRSVDLPTEDLGQSSGKFFRFSDRQGNPVGYGGVEFYGKDALLRSIAVPAEAQKHGHGSAITRLLLRYADIQGAEAGYLLTTDAAPFFGKLGFRPVERTSVPEAILSTPQASGLCPSTASILTRSVSI</sequence>
<evidence type="ECO:0000313" key="3">
    <source>
        <dbReference type="EMBL" id="MBB3147282.1"/>
    </source>
</evidence>
<proteinExistence type="predicted"/>
<dbReference type="Pfam" id="PF13508">
    <property type="entry name" value="Acetyltransf_7"/>
    <property type="match status" value="1"/>
</dbReference>
<comment type="caution">
    <text evidence="3">The sequence shown here is derived from an EMBL/GenBank/DDBJ whole genome shotgun (WGS) entry which is preliminary data.</text>
</comment>
<dbReference type="SUPFAM" id="SSF52788">
    <property type="entry name" value="Phosphotyrosine protein phosphatases I"/>
    <property type="match status" value="1"/>
</dbReference>
<dbReference type="PANTHER" id="PTHR43428">
    <property type="entry name" value="ARSENATE REDUCTASE"/>
    <property type="match status" value="1"/>
</dbReference>
<gene>
    <name evidence="3" type="ORF">FHS21_003698</name>
</gene>
<dbReference type="PANTHER" id="PTHR43428:SF1">
    <property type="entry name" value="ARSENATE REDUCTASE"/>
    <property type="match status" value="1"/>
</dbReference>
<reference evidence="3 4" key="1">
    <citation type="submission" date="2020-08" db="EMBL/GenBank/DDBJ databases">
        <title>Genomic Encyclopedia of Type Strains, Phase III (KMG-III): the genomes of soil and plant-associated and newly described type strains.</title>
        <authorList>
            <person name="Whitman W."/>
        </authorList>
    </citation>
    <scope>NUCLEOTIDE SEQUENCE [LARGE SCALE GENOMIC DNA]</scope>
    <source>
        <strain evidence="3 4">CECT 7015</strain>
    </source>
</reference>
<dbReference type="GO" id="GO:0046685">
    <property type="term" value="P:response to arsenic-containing substance"/>
    <property type="evidence" value="ECO:0007669"/>
    <property type="project" value="UniProtKB-KW"/>
</dbReference>
<feature type="domain" description="N-acetyltransferase" evidence="2">
    <location>
        <begin position="161"/>
        <end position="294"/>
    </location>
</feature>
<keyword evidence="3" id="KW-0808">Transferase</keyword>
<dbReference type="EMBL" id="JACHXN010000011">
    <property type="protein sequence ID" value="MBB3147282.1"/>
    <property type="molecule type" value="Genomic_DNA"/>
</dbReference>
<name>A0A839UEJ6_9HYPH</name>
<dbReference type="SUPFAM" id="SSF55729">
    <property type="entry name" value="Acyl-CoA N-acyltransferases (Nat)"/>
    <property type="match status" value="1"/>
</dbReference>
<protein>
    <submittedName>
        <fullName evidence="3">Protein-tyrosine-phosphatase/N-acetylglutamate synthase-like GNAT family acetyltransferase</fullName>
    </submittedName>
</protein>
<keyword evidence="4" id="KW-1185">Reference proteome</keyword>
<evidence type="ECO:0000256" key="1">
    <source>
        <dbReference type="ARBA" id="ARBA00022849"/>
    </source>
</evidence>
<evidence type="ECO:0000313" key="4">
    <source>
        <dbReference type="Proteomes" id="UP000554520"/>
    </source>
</evidence>